<evidence type="ECO:0000256" key="2">
    <source>
        <dbReference type="ARBA" id="ARBA00010752"/>
    </source>
</evidence>
<dbReference type="AlphaFoldDB" id="A0A1T4NK83"/>
<evidence type="ECO:0000313" key="14">
    <source>
        <dbReference type="EMBL" id="SJZ79680.1"/>
    </source>
</evidence>
<evidence type="ECO:0000256" key="6">
    <source>
        <dbReference type="ARBA" id="ARBA00022695"/>
    </source>
</evidence>
<evidence type="ECO:0000256" key="8">
    <source>
        <dbReference type="ARBA" id="ARBA00022932"/>
    </source>
</evidence>
<evidence type="ECO:0000256" key="7">
    <source>
        <dbReference type="ARBA" id="ARBA00022705"/>
    </source>
</evidence>
<dbReference type="GO" id="GO:0003677">
    <property type="term" value="F:DNA binding"/>
    <property type="evidence" value="ECO:0007669"/>
    <property type="project" value="UniProtKB-UniRule"/>
</dbReference>
<dbReference type="Proteomes" id="UP000190625">
    <property type="component" value="Unassembled WGS sequence"/>
</dbReference>
<feature type="domain" description="DNA polymerase III beta sliding clamp N-terminal" evidence="11">
    <location>
        <begin position="1"/>
        <end position="119"/>
    </location>
</feature>
<gene>
    <name evidence="14" type="ORF">SAMN02745118_01838</name>
</gene>
<keyword evidence="4 10" id="KW-0963">Cytoplasm</keyword>
<comment type="subunit">
    <text evidence="10">Forms a ring-shaped head-to-tail homodimer around DNA.</text>
</comment>
<keyword evidence="9" id="KW-0238">DNA-binding</keyword>
<dbReference type="Pfam" id="PF02768">
    <property type="entry name" value="DNA_pol3_beta_3"/>
    <property type="match status" value="1"/>
</dbReference>
<protein>
    <recommendedName>
        <fullName evidence="3 10">Beta sliding clamp</fullName>
    </recommendedName>
</protein>
<dbReference type="NCBIfam" id="TIGR00663">
    <property type="entry name" value="dnan"/>
    <property type="match status" value="1"/>
</dbReference>
<organism evidence="14 15">
    <name type="scientific">Selenihalanaerobacter shriftii</name>
    <dbReference type="NCBI Taxonomy" id="142842"/>
    <lineage>
        <taxon>Bacteria</taxon>
        <taxon>Bacillati</taxon>
        <taxon>Bacillota</taxon>
        <taxon>Clostridia</taxon>
        <taxon>Halanaerobiales</taxon>
        <taxon>Halobacteroidaceae</taxon>
        <taxon>Selenihalanaerobacter</taxon>
    </lineage>
</organism>
<comment type="function">
    <text evidence="10">Confers DNA tethering and processivity to DNA polymerases and other proteins. Acts as a clamp, forming a ring around DNA (a reaction catalyzed by the clamp-loading complex) which diffuses in an ATP-independent manner freely and bidirectionally along dsDNA. Initially characterized for its ability to contact the catalytic subunit of DNA polymerase III (Pol III), a complex, multichain enzyme responsible for most of the replicative synthesis in bacteria; Pol III exhibits 3'-5' exonuclease proofreading activity. The beta chain is required for initiation of replication as well as for processivity of DNA replication.</text>
</comment>
<evidence type="ECO:0000256" key="3">
    <source>
        <dbReference type="ARBA" id="ARBA00021035"/>
    </source>
</evidence>
<dbReference type="Pfam" id="PF02767">
    <property type="entry name" value="DNA_pol3_beta_2"/>
    <property type="match status" value="1"/>
</dbReference>
<dbReference type="SUPFAM" id="SSF55979">
    <property type="entry name" value="DNA clamp"/>
    <property type="match status" value="3"/>
</dbReference>
<dbReference type="OrthoDB" id="8421503at2"/>
<dbReference type="RefSeq" id="WP_078810291.1">
    <property type="nucleotide sequence ID" value="NZ_FUWM01000015.1"/>
</dbReference>
<dbReference type="InterPro" id="IPR046938">
    <property type="entry name" value="DNA_clamp_sf"/>
</dbReference>
<dbReference type="PANTHER" id="PTHR30478">
    <property type="entry name" value="DNA POLYMERASE III SUBUNIT BETA"/>
    <property type="match status" value="1"/>
</dbReference>
<feature type="domain" description="DNA polymerase III beta sliding clamp C-terminal" evidence="13">
    <location>
        <begin position="244"/>
        <end position="363"/>
    </location>
</feature>
<dbReference type="STRING" id="142842.SAMN02745118_01838"/>
<evidence type="ECO:0000256" key="9">
    <source>
        <dbReference type="ARBA" id="ARBA00023125"/>
    </source>
</evidence>
<evidence type="ECO:0000259" key="11">
    <source>
        <dbReference type="Pfam" id="PF00712"/>
    </source>
</evidence>
<dbReference type="GO" id="GO:0009360">
    <property type="term" value="C:DNA polymerase III complex"/>
    <property type="evidence" value="ECO:0007669"/>
    <property type="project" value="InterPro"/>
</dbReference>
<comment type="similarity">
    <text evidence="2 10">Belongs to the beta sliding clamp family.</text>
</comment>
<dbReference type="Gene3D" id="3.70.10.10">
    <property type="match status" value="1"/>
</dbReference>
<dbReference type="GO" id="GO:0003887">
    <property type="term" value="F:DNA-directed DNA polymerase activity"/>
    <property type="evidence" value="ECO:0007669"/>
    <property type="project" value="UniProtKB-UniRule"/>
</dbReference>
<dbReference type="InterPro" id="IPR022635">
    <property type="entry name" value="DNA_polIII_beta_C"/>
</dbReference>
<dbReference type="GO" id="GO:0005737">
    <property type="term" value="C:cytoplasm"/>
    <property type="evidence" value="ECO:0007669"/>
    <property type="project" value="UniProtKB-SubCell"/>
</dbReference>
<sequence length="365" mass="40928">MQIKVDKKEIYNGIKTVSKAVSSKSTLPILSGILMEAKDDKIKLVGTDLEIGIECSINAKVINEGNIVLPATYLSNIIKELPNQDIELIVDEDNNAKINCNLSEFKIHGFPADEFPLLPEVEAGTQYKLEQQTFKNMIDRIKFATSNDESRPFLTGGLLLIEDQEIKMVSTDSYRLAYTELELNKDLSFNKVIIPSKTLSELSKLINSDEEMKILVTDNQILFEFSNITIISRLIEGQFPNYNQVIPNDSTTEIKVNKKELLNATKRASLFVKDNSNIIKTSFKNNKLIIESTGSKVGESYEEINTSQQGENTEIAFNANYLIDVLKVIKNDQVLIKLSGGLSPGVIQESNNDDYIYVIMPVRST</sequence>
<dbReference type="Gene3D" id="3.10.150.10">
    <property type="entry name" value="DNA Polymerase III, subunit A, domain 2"/>
    <property type="match status" value="1"/>
</dbReference>
<dbReference type="EMBL" id="FUWM01000015">
    <property type="protein sequence ID" value="SJZ79680.1"/>
    <property type="molecule type" value="Genomic_DNA"/>
</dbReference>
<evidence type="ECO:0000259" key="12">
    <source>
        <dbReference type="Pfam" id="PF02767"/>
    </source>
</evidence>
<dbReference type="InterPro" id="IPR022634">
    <property type="entry name" value="DNA_polIII_beta_N"/>
</dbReference>
<dbReference type="InterPro" id="IPR001001">
    <property type="entry name" value="DNA_polIII_beta"/>
</dbReference>
<keyword evidence="15" id="KW-1185">Reference proteome</keyword>
<evidence type="ECO:0000313" key="15">
    <source>
        <dbReference type="Proteomes" id="UP000190625"/>
    </source>
</evidence>
<evidence type="ECO:0000256" key="4">
    <source>
        <dbReference type="ARBA" id="ARBA00022490"/>
    </source>
</evidence>
<dbReference type="PIRSF" id="PIRSF000804">
    <property type="entry name" value="DNA_pol_III_b"/>
    <property type="match status" value="1"/>
</dbReference>
<dbReference type="Pfam" id="PF00712">
    <property type="entry name" value="DNA_pol3_beta"/>
    <property type="match status" value="1"/>
</dbReference>
<dbReference type="SMART" id="SM00480">
    <property type="entry name" value="POL3Bc"/>
    <property type="match status" value="1"/>
</dbReference>
<evidence type="ECO:0000259" key="13">
    <source>
        <dbReference type="Pfam" id="PF02768"/>
    </source>
</evidence>
<feature type="domain" description="DNA polymerase III beta sliding clamp central" evidence="12">
    <location>
        <begin position="129"/>
        <end position="241"/>
    </location>
</feature>
<keyword evidence="8 10" id="KW-0239">DNA-directed DNA polymerase</keyword>
<evidence type="ECO:0000256" key="5">
    <source>
        <dbReference type="ARBA" id="ARBA00022679"/>
    </source>
</evidence>
<evidence type="ECO:0000256" key="1">
    <source>
        <dbReference type="ARBA" id="ARBA00004496"/>
    </source>
</evidence>
<reference evidence="15" key="1">
    <citation type="submission" date="2017-02" db="EMBL/GenBank/DDBJ databases">
        <authorList>
            <person name="Varghese N."/>
            <person name="Submissions S."/>
        </authorList>
    </citation>
    <scope>NUCLEOTIDE SEQUENCE [LARGE SCALE GENOMIC DNA]</scope>
    <source>
        <strain evidence="15">ATCC BAA-73</strain>
    </source>
</reference>
<comment type="subcellular location">
    <subcellularLocation>
        <location evidence="1 10">Cytoplasm</location>
    </subcellularLocation>
</comment>
<accession>A0A1T4NK83</accession>
<dbReference type="GO" id="GO:0008408">
    <property type="term" value="F:3'-5' exonuclease activity"/>
    <property type="evidence" value="ECO:0007669"/>
    <property type="project" value="InterPro"/>
</dbReference>
<dbReference type="CDD" id="cd00140">
    <property type="entry name" value="beta_clamp"/>
    <property type="match status" value="1"/>
</dbReference>
<keyword evidence="5 10" id="KW-0808">Transferase</keyword>
<name>A0A1T4NK83_9FIRM</name>
<keyword evidence="7 10" id="KW-0235">DNA replication</keyword>
<dbReference type="PANTHER" id="PTHR30478:SF0">
    <property type="entry name" value="BETA SLIDING CLAMP"/>
    <property type="match status" value="1"/>
</dbReference>
<dbReference type="InterPro" id="IPR022637">
    <property type="entry name" value="DNA_polIII_beta_cen"/>
</dbReference>
<evidence type="ECO:0000256" key="10">
    <source>
        <dbReference type="PIRNR" id="PIRNR000804"/>
    </source>
</evidence>
<keyword evidence="6 10" id="KW-0548">Nucleotidyltransferase</keyword>
<proteinExistence type="inferred from homology"/>
<dbReference type="GO" id="GO:0006271">
    <property type="term" value="P:DNA strand elongation involved in DNA replication"/>
    <property type="evidence" value="ECO:0007669"/>
    <property type="project" value="TreeGrafter"/>
</dbReference>